<keyword evidence="2" id="KW-1185">Reference proteome</keyword>
<dbReference type="EMBL" id="MU277215">
    <property type="protein sequence ID" value="KAI0060982.1"/>
    <property type="molecule type" value="Genomic_DNA"/>
</dbReference>
<evidence type="ECO:0000313" key="2">
    <source>
        <dbReference type="Proteomes" id="UP000814140"/>
    </source>
</evidence>
<organism evidence="1 2">
    <name type="scientific">Artomyces pyxidatus</name>
    <dbReference type="NCBI Taxonomy" id="48021"/>
    <lineage>
        <taxon>Eukaryota</taxon>
        <taxon>Fungi</taxon>
        <taxon>Dikarya</taxon>
        <taxon>Basidiomycota</taxon>
        <taxon>Agaricomycotina</taxon>
        <taxon>Agaricomycetes</taxon>
        <taxon>Russulales</taxon>
        <taxon>Auriscalpiaceae</taxon>
        <taxon>Artomyces</taxon>
    </lineage>
</organism>
<reference evidence="1" key="1">
    <citation type="submission" date="2021-03" db="EMBL/GenBank/DDBJ databases">
        <authorList>
            <consortium name="DOE Joint Genome Institute"/>
            <person name="Ahrendt S."/>
            <person name="Looney B.P."/>
            <person name="Miyauchi S."/>
            <person name="Morin E."/>
            <person name="Drula E."/>
            <person name="Courty P.E."/>
            <person name="Chicoki N."/>
            <person name="Fauchery L."/>
            <person name="Kohler A."/>
            <person name="Kuo A."/>
            <person name="Labutti K."/>
            <person name="Pangilinan J."/>
            <person name="Lipzen A."/>
            <person name="Riley R."/>
            <person name="Andreopoulos W."/>
            <person name="He G."/>
            <person name="Johnson J."/>
            <person name="Barry K.W."/>
            <person name="Grigoriev I.V."/>
            <person name="Nagy L."/>
            <person name="Hibbett D."/>
            <person name="Henrissat B."/>
            <person name="Matheny P.B."/>
            <person name="Labbe J."/>
            <person name="Martin F."/>
        </authorList>
    </citation>
    <scope>NUCLEOTIDE SEQUENCE</scope>
    <source>
        <strain evidence="1">HHB10654</strain>
    </source>
</reference>
<evidence type="ECO:0000313" key="1">
    <source>
        <dbReference type="EMBL" id="KAI0060982.1"/>
    </source>
</evidence>
<gene>
    <name evidence="1" type="ORF">BV25DRAFT_1827215</name>
</gene>
<sequence length="289" mass="31985">MRGYHVRIIVQAKASAANPKTDTFTPTSLWQHLPSHTPKSTARRNATYNPANKDYRFGPIRLDWVDFEDMSKALFSGKEKEGRGTVSATFVPQTQRTKSGSTNLPEGVVHVFRDSDRQKLADPNAPSTFVDADRTVIDNAESDGFMVGVLAVPSWMTPSDFLAFVAPAQEGMAHLRMIRDSVPNRSMVLIQFRKEEDALEFAEAYNGKNFNSMEPETCHVVRVASVSIEADDSLSLAISRFSSTQAPGYELPTCPVCLERMDSAVTGLVTVPCSHTFHCMCLSKWGDSR</sequence>
<accession>A0ACB8SXP8</accession>
<reference evidence="1" key="2">
    <citation type="journal article" date="2022" name="New Phytol.">
        <title>Evolutionary transition to the ectomycorrhizal habit in the genomes of a hyperdiverse lineage of mushroom-forming fungi.</title>
        <authorList>
            <person name="Looney B."/>
            <person name="Miyauchi S."/>
            <person name="Morin E."/>
            <person name="Drula E."/>
            <person name="Courty P.E."/>
            <person name="Kohler A."/>
            <person name="Kuo A."/>
            <person name="LaButti K."/>
            <person name="Pangilinan J."/>
            <person name="Lipzen A."/>
            <person name="Riley R."/>
            <person name="Andreopoulos W."/>
            <person name="He G."/>
            <person name="Johnson J."/>
            <person name="Nolan M."/>
            <person name="Tritt A."/>
            <person name="Barry K.W."/>
            <person name="Grigoriev I.V."/>
            <person name="Nagy L.G."/>
            <person name="Hibbett D."/>
            <person name="Henrissat B."/>
            <person name="Matheny P.B."/>
            <person name="Labbe J."/>
            <person name="Martin F.M."/>
        </authorList>
    </citation>
    <scope>NUCLEOTIDE SEQUENCE</scope>
    <source>
        <strain evidence="1">HHB10654</strain>
    </source>
</reference>
<protein>
    <submittedName>
        <fullName evidence="1">BRAP2-domain-containing protein</fullName>
    </submittedName>
</protein>
<proteinExistence type="predicted"/>
<name>A0ACB8SXP8_9AGAM</name>
<comment type="caution">
    <text evidence="1">The sequence shown here is derived from an EMBL/GenBank/DDBJ whole genome shotgun (WGS) entry which is preliminary data.</text>
</comment>
<dbReference type="Proteomes" id="UP000814140">
    <property type="component" value="Unassembled WGS sequence"/>
</dbReference>